<evidence type="ECO:0000313" key="2">
    <source>
        <dbReference type="Proteomes" id="UP000465062"/>
    </source>
</evidence>
<dbReference type="RefSeq" id="WP_142245382.1">
    <property type="nucleotide sequence ID" value="NZ_CCDN010000001.1"/>
</dbReference>
<dbReference type="GO" id="GO:0016020">
    <property type="term" value="C:membrane"/>
    <property type="evidence" value="ECO:0007669"/>
    <property type="project" value="InterPro"/>
</dbReference>
<proteinExistence type="predicted"/>
<gene>
    <name evidence="1" type="ORF">FHE72_10265</name>
</gene>
<accession>A0A6I6URD6</accession>
<reference evidence="1 2" key="1">
    <citation type="submission" date="2019-06" db="EMBL/GenBank/DDBJ databases">
        <title>An operon consisting of a P-type ATPase gene and a transcriptional regular gene given the different cadmium resistance in Bacillus vietamensis 151-6 and Bacillus marisflavi 151-25.</title>
        <authorList>
            <person name="Yu X."/>
        </authorList>
    </citation>
    <scope>NUCLEOTIDE SEQUENCE [LARGE SCALE GENOMIC DNA]</scope>
    <source>
        <strain evidence="1 2">151-6</strain>
    </source>
</reference>
<keyword evidence="1" id="KW-0808">Transferase</keyword>
<evidence type="ECO:0000313" key="1">
    <source>
        <dbReference type="EMBL" id="QHE61372.1"/>
    </source>
</evidence>
<dbReference type="Pfam" id="PF03567">
    <property type="entry name" value="Sulfotransfer_2"/>
    <property type="match status" value="1"/>
</dbReference>
<dbReference type="InterPro" id="IPR005331">
    <property type="entry name" value="Sulfotransferase"/>
</dbReference>
<organism evidence="1 2">
    <name type="scientific">Rossellomorea vietnamensis</name>
    <dbReference type="NCBI Taxonomy" id="218284"/>
    <lineage>
        <taxon>Bacteria</taxon>
        <taxon>Bacillati</taxon>
        <taxon>Bacillota</taxon>
        <taxon>Bacilli</taxon>
        <taxon>Bacillales</taxon>
        <taxon>Bacillaceae</taxon>
        <taxon>Rossellomorea</taxon>
    </lineage>
</organism>
<dbReference type="KEGG" id="bvq:FHE72_10265"/>
<sequence length="269" mass="31598">MNLKMAIEMLKKHHRTPLYNQHFPLVLLWTPKAGCTTFARWFFYQIGLLEKALAYHPSIHVYKGGVYFKQKNYLDAYVKGKTFSKKATYKLVRDPYRRAVSSYFTIANYCFSNGLPNSPMNKDKERILAMFYPNSSYKGISFKQFLSYLTKVGADYTIVDGHIAKQYCQEEEYLSPKFIKVENFNKEIKRIEDKFKLLPSPEKLLISPHSFSPKMTQTEFNADTILTPSQLIHGPLPEYKSLYDTETIELCNRVFHDDFMAYNYEKKLK</sequence>
<dbReference type="GeneID" id="77236552"/>
<dbReference type="EMBL" id="CP047394">
    <property type="protein sequence ID" value="QHE61372.1"/>
    <property type="molecule type" value="Genomic_DNA"/>
</dbReference>
<dbReference type="Proteomes" id="UP000465062">
    <property type="component" value="Chromosome"/>
</dbReference>
<dbReference type="AlphaFoldDB" id="A0A6I6URD6"/>
<protein>
    <submittedName>
        <fullName evidence="1">Sulfotransferase family 2 domain-containing protein</fullName>
    </submittedName>
</protein>
<dbReference type="GO" id="GO:0008146">
    <property type="term" value="F:sulfotransferase activity"/>
    <property type="evidence" value="ECO:0007669"/>
    <property type="project" value="InterPro"/>
</dbReference>
<name>A0A6I6URD6_9BACI</name>